<dbReference type="SMART" id="SM00271">
    <property type="entry name" value="DnaJ"/>
    <property type="match status" value="1"/>
</dbReference>
<reference evidence="4 5" key="1">
    <citation type="submission" date="2016-10" db="EMBL/GenBank/DDBJ databases">
        <authorList>
            <person name="de Groot N.N."/>
        </authorList>
    </citation>
    <scope>NUCLEOTIDE SEQUENCE [LARGE SCALE GENOMIC DNA]</scope>
    <source>
        <strain evidence="4 5">GAS522</strain>
    </source>
</reference>
<dbReference type="PANTHER" id="PTHR44360">
    <property type="entry name" value="DNAJ HOMOLOG SUBFAMILY B MEMBER 9"/>
    <property type="match status" value="1"/>
</dbReference>
<protein>
    <submittedName>
        <fullName evidence="4">DnaJ domain-containing protein</fullName>
    </submittedName>
</protein>
<dbReference type="OrthoDB" id="7822896at2"/>
<dbReference type="SUPFAM" id="SSF46565">
    <property type="entry name" value="Chaperone J-domain"/>
    <property type="match status" value="1"/>
</dbReference>
<evidence type="ECO:0000256" key="1">
    <source>
        <dbReference type="ARBA" id="ARBA00023186"/>
    </source>
</evidence>
<gene>
    <name evidence="4" type="ORF">SAMN05444171_0843</name>
</gene>
<evidence type="ECO:0000256" key="2">
    <source>
        <dbReference type="SAM" id="MobiDB-lite"/>
    </source>
</evidence>
<dbReference type="Gene3D" id="1.10.287.110">
    <property type="entry name" value="DnaJ domain"/>
    <property type="match status" value="1"/>
</dbReference>
<dbReference type="AlphaFoldDB" id="A0A1H4QGW7"/>
<dbReference type="PANTHER" id="PTHR44360:SF1">
    <property type="entry name" value="DNAJ HOMOLOG SUBFAMILY B MEMBER 9"/>
    <property type="match status" value="1"/>
</dbReference>
<dbReference type="Proteomes" id="UP000183208">
    <property type="component" value="Unassembled WGS sequence"/>
</dbReference>
<dbReference type="GO" id="GO:0051787">
    <property type="term" value="F:misfolded protein binding"/>
    <property type="evidence" value="ECO:0007669"/>
    <property type="project" value="TreeGrafter"/>
</dbReference>
<dbReference type="GO" id="GO:0051087">
    <property type="term" value="F:protein-folding chaperone binding"/>
    <property type="evidence" value="ECO:0007669"/>
    <property type="project" value="TreeGrafter"/>
</dbReference>
<dbReference type="InterPro" id="IPR051948">
    <property type="entry name" value="Hsp70_co-chaperone_J-domain"/>
</dbReference>
<accession>A0A1H4QGW7</accession>
<dbReference type="Pfam" id="PF00226">
    <property type="entry name" value="DnaJ"/>
    <property type="match status" value="1"/>
</dbReference>
<dbReference type="PRINTS" id="PR00625">
    <property type="entry name" value="JDOMAIN"/>
</dbReference>
<dbReference type="InterPro" id="IPR001623">
    <property type="entry name" value="DnaJ_domain"/>
</dbReference>
<dbReference type="GO" id="GO:0036503">
    <property type="term" value="P:ERAD pathway"/>
    <property type="evidence" value="ECO:0007669"/>
    <property type="project" value="TreeGrafter"/>
</dbReference>
<keyword evidence="1" id="KW-0143">Chaperone</keyword>
<organism evidence="4 5">
    <name type="scientific">Bradyrhizobium lablabi</name>
    <dbReference type="NCBI Taxonomy" id="722472"/>
    <lineage>
        <taxon>Bacteria</taxon>
        <taxon>Pseudomonadati</taxon>
        <taxon>Pseudomonadota</taxon>
        <taxon>Alphaproteobacteria</taxon>
        <taxon>Hyphomicrobiales</taxon>
        <taxon>Nitrobacteraceae</taxon>
        <taxon>Bradyrhizobium</taxon>
    </lineage>
</organism>
<dbReference type="PROSITE" id="PS50076">
    <property type="entry name" value="DNAJ_2"/>
    <property type="match status" value="1"/>
</dbReference>
<sequence>MGTLYDLLGALPSDDADRLRAAFRRAAKATHPDMNADDPDASRRFRELMRAYDILTDTDQRTTYDELLAIALQPPAAAKSTRVYERVHKYASNTMAATIISGLLVAGYTLFGHFSNPPGAAEFLTNKTADQPEQTALAAASGANIETARPPADAEAVNAMIVTAALNRSNAPASNGIEVARRFTLDNLWTRRDPVLAVAYLDRDIILYRAPKFDRTFDSMAQVKPADSGRPKISAPASRKVSTVRIPEVREPEVRVPLRPRRAPMVAALTP</sequence>
<dbReference type="InterPro" id="IPR018253">
    <property type="entry name" value="DnaJ_domain_CS"/>
</dbReference>
<evidence type="ECO:0000313" key="5">
    <source>
        <dbReference type="Proteomes" id="UP000183208"/>
    </source>
</evidence>
<evidence type="ECO:0000313" key="4">
    <source>
        <dbReference type="EMBL" id="SEC18742.1"/>
    </source>
</evidence>
<dbReference type="CDD" id="cd06257">
    <property type="entry name" value="DnaJ"/>
    <property type="match status" value="1"/>
</dbReference>
<dbReference type="EMBL" id="FNTI01000001">
    <property type="protein sequence ID" value="SEC18742.1"/>
    <property type="molecule type" value="Genomic_DNA"/>
</dbReference>
<evidence type="ECO:0000259" key="3">
    <source>
        <dbReference type="PROSITE" id="PS50076"/>
    </source>
</evidence>
<name>A0A1H4QGW7_9BRAD</name>
<proteinExistence type="predicted"/>
<dbReference type="PROSITE" id="PS00636">
    <property type="entry name" value="DNAJ_1"/>
    <property type="match status" value="1"/>
</dbReference>
<feature type="domain" description="J" evidence="3">
    <location>
        <begin position="3"/>
        <end position="68"/>
    </location>
</feature>
<feature type="region of interest" description="Disordered" evidence="2">
    <location>
        <begin position="224"/>
        <end position="244"/>
    </location>
</feature>
<dbReference type="RefSeq" id="WP_074815939.1">
    <property type="nucleotide sequence ID" value="NZ_FNTI01000001.1"/>
</dbReference>
<dbReference type="InterPro" id="IPR036869">
    <property type="entry name" value="J_dom_sf"/>
</dbReference>